<organism evidence="3">
    <name type="scientific">Oryza barthii</name>
    <dbReference type="NCBI Taxonomy" id="65489"/>
    <lineage>
        <taxon>Eukaryota</taxon>
        <taxon>Viridiplantae</taxon>
        <taxon>Streptophyta</taxon>
        <taxon>Embryophyta</taxon>
        <taxon>Tracheophyta</taxon>
        <taxon>Spermatophyta</taxon>
        <taxon>Magnoliopsida</taxon>
        <taxon>Liliopsida</taxon>
        <taxon>Poales</taxon>
        <taxon>Poaceae</taxon>
        <taxon>BOP clade</taxon>
        <taxon>Oryzoideae</taxon>
        <taxon>Oryzeae</taxon>
        <taxon>Oryzinae</taxon>
        <taxon>Oryza</taxon>
    </lineage>
</organism>
<accession>A0A0D3FDB5</accession>
<name>A0A0D3FDB5_9ORYZ</name>
<dbReference type="HOGENOM" id="CLU_154843_0_0_1"/>
<feature type="region of interest" description="Disordered" evidence="1">
    <location>
        <begin position="75"/>
        <end position="100"/>
    </location>
</feature>
<dbReference type="Proteomes" id="UP000026960">
    <property type="component" value="Chromosome 3"/>
</dbReference>
<dbReference type="AlphaFoldDB" id="A0A0D3FDB5"/>
<keyword evidence="2" id="KW-1133">Transmembrane helix</keyword>
<keyword evidence="2" id="KW-0812">Transmembrane</keyword>
<dbReference type="EnsemblPlants" id="OBART03G02270.1">
    <property type="protein sequence ID" value="OBART03G02270.1"/>
    <property type="gene ID" value="OBART03G02270"/>
</dbReference>
<keyword evidence="4" id="KW-1185">Reference proteome</keyword>
<protein>
    <submittedName>
        <fullName evidence="3">Uncharacterized protein</fullName>
    </submittedName>
</protein>
<dbReference type="eggNOG" id="ENOG502S76W">
    <property type="taxonomic scope" value="Eukaryota"/>
</dbReference>
<keyword evidence="2" id="KW-0472">Membrane</keyword>
<reference evidence="3" key="2">
    <citation type="submission" date="2015-03" db="UniProtKB">
        <authorList>
            <consortium name="EnsemblPlants"/>
        </authorList>
    </citation>
    <scope>IDENTIFICATION</scope>
</reference>
<dbReference type="PaxDb" id="65489-OBART03G02270.1"/>
<evidence type="ECO:0000256" key="2">
    <source>
        <dbReference type="SAM" id="Phobius"/>
    </source>
</evidence>
<feature type="compositionally biased region" description="Low complexity" evidence="1">
    <location>
        <begin position="90"/>
        <end position="99"/>
    </location>
</feature>
<dbReference type="Gramene" id="OBART03G02270.1">
    <property type="protein sequence ID" value="OBART03G02270.1"/>
    <property type="gene ID" value="OBART03G02270"/>
</dbReference>
<evidence type="ECO:0000256" key="1">
    <source>
        <dbReference type="SAM" id="MobiDB-lite"/>
    </source>
</evidence>
<evidence type="ECO:0000313" key="4">
    <source>
        <dbReference type="Proteomes" id="UP000026960"/>
    </source>
</evidence>
<reference evidence="3" key="1">
    <citation type="journal article" date="2009" name="Rice">
        <title>De Novo Next Generation Sequencing of Plant Genomes.</title>
        <authorList>
            <person name="Rounsley S."/>
            <person name="Marri P.R."/>
            <person name="Yu Y."/>
            <person name="He R."/>
            <person name="Sisneros N."/>
            <person name="Goicoechea J.L."/>
            <person name="Lee S.J."/>
            <person name="Angelova A."/>
            <person name="Kudrna D."/>
            <person name="Luo M."/>
            <person name="Affourtit J."/>
            <person name="Desany B."/>
            <person name="Knight J."/>
            <person name="Niazi F."/>
            <person name="Egholm M."/>
            <person name="Wing R.A."/>
        </authorList>
    </citation>
    <scope>NUCLEOTIDE SEQUENCE [LARGE SCALE GENOMIC DNA]</scope>
    <source>
        <strain evidence="3">cv. IRGC 105608</strain>
    </source>
</reference>
<feature type="transmembrane region" description="Helical" evidence="2">
    <location>
        <begin position="105"/>
        <end position="134"/>
    </location>
</feature>
<evidence type="ECO:0000313" key="3">
    <source>
        <dbReference type="EnsemblPlants" id="OBART03G02270.1"/>
    </source>
</evidence>
<sequence>MAAIFPHLASTLPLLRAVRTPRRLPPAVSAVPPRAARVVLRGFRMVSLLTVLTYRLPDPAARKFLCFEDSIGLQTEHQKPDSTSTGAKQNSSSDDNSSSTDGPPVLTILAGIIVFLLVLWVIGSLFTWIAGLVFGAAKS</sequence>
<proteinExistence type="predicted"/>